<feature type="region of interest" description="Disordered" evidence="1">
    <location>
        <begin position="121"/>
        <end position="146"/>
    </location>
</feature>
<dbReference type="HOGENOM" id="CLU_838395_0_0_2"/>
<feature type="region of interest" description="Disordered" evidence="1">
    <location>
        <begin position="195"/>
        <end position="336"/>
    </location>
</feature>
<feature type="region of interest" description="Disordered" evidence="1">
    <location>
        <begin position="29"/>
        <end position="81"/>
    </location>
</feature>
<name>G0LGT0_HALWC</name>
<reference evidence="2 3" key="1">
    <citation type="journal article" date="2011" name="PLoS ONE">
        <title>Haloquadratum walsbyi: limited diversity in a global pond.</title>
        <authorList>
            <person name="Dyall-Smith M."/>
            <person name="Pfeiffer F."/>
            <person name="Klee K."/>
            <person name="Palm P."/>
            <person name="Gross K."/>
            <person name="Schuster S.C."/>
            <person name="Rampp M."/>
            <person name="Oesterhelt D."/>
        </authorList>
    </citation>
    <scope>NUCLEOTIDE SEQUENCE [LARGE SCALE GENOMIC DNA]</scope>
    <source>
        <strain evidence="3">DSM 16854 / JCM 12705 / C23</strain>
    </source>
</reference>
<feature type="compositionally biased region" description="Basic and acidic residues" evidence="1">
    <location>
        <begin position="195"/>
        <end position="205"/>
    </location>
</feature>
<feature type="compositionally biased region" description="Basic and acidic residues" evidence="1">
    <location>
        <begin position="303"/>
        <end position="313"/>
    </location>
</feature>
<feature type="compositionally biased region" description="Polar residues" evidence="1">
    <location>
        <begin position="233"/>
        <end position="246"/>
    </location>
</feature>
<gene>
    <name evidence="2" type="ordered locus">Hqrw_1697</name>
</gene>
<dbReference type="AlphaFoldDB" id="G0LGT0"/>
<feature type="compositionally biased region" description="Low complexity" evidence="1">
    <location>
        <begin position="38"/>
        <end position="47"/>
    </location>
</feature>
<dbReference type="KEGG" id="hwc:Hqrw_1697"/>
<feature type="compositionally biased region" description="Low complexity" evidence="1">
    <location>
        <begin position="280"/>
        <end position="293"/>
    </location>
</feature>
<dbReference type="InterPro" id="IPR055969">
    <property type="entry name" value="DUF7547"/>
</dbReference>
<proteinExistence type="predicted"/>
<feature type="compositionally biased region" description="Basic and acidic residues" evidence="1">
    <location>
        <begin position="48"/>
        <end position="74"/>
    </location>
</feature>
<dbReference type="GeneID" id="12446385"/>
<evidence type="ECO:0000313" key="2">
    <source>
        <dbReference type="EMBL" id="CCC39632.1"/>
    </source>
</evidence>
<feature type="compositionally biased region" description="Acidic residues" evidence="1">
    <location>
        <begin position="314"/>
        <end position="329"/>
    </location>
</feature>
<protein>
    <submittedName>
        <fullName evidence="2">Uncharacterized protein</fullName>
    </submittedName>
</protein>
<dbReference type="Pfam" id="PF24414">
    <property type="entry name" value="DUF7547"/>
    <property type="match status" value="1"/>
</dbReference>
<dbReference type="RefSeq" id="WP_014555448.1">
    <property type="nucleotide sequence ID" value="NC_017459.1"/>
</dbReference>
<dbReference type="OrthoDB" id="241694at2157"/>
<feature type="compositionally biased region" description="Basic and acidic residues" evidence="1">
    <location>
        <begin position="212"/>
        <end position="232"/>
    </location>
</feature>
<dbReference type="Proteomes" id="UP000007954">
    <property type="component" value="Chromosome"/>
</dbReference>
<accession>G0LGT0</accession>
<evidence type="ECO:0000256" key="1">
    <source>
        <dbReference type="SAM" id="MobiDB-lite"/>
    </source>
</evidence>
<evidence type="ECO:0000313" key="3">
    <source>
        <dbReference type="Proteomes" id="UP000007954"/>
    </source>
</evidence>
<dbReference type="EMBL" id="FR746099">
    <property type="protein sequence ID" value="CCC39632.1"/>
    <property type="molecule type" value="Genomic_DNA"/>
</dbReference>
<organism evidence="2 3">
    <name type="scientific">Haloquadratum walsbyi (strain DSM 16854 / JCM 12705 / C23)</name>
    <dbReference type="NCBI Taxonomy" id="768065"/>
    <lineage>
        <taxon>Archaea</taxon>
        <taxon>Methanobacteriati</taxon>
        <taxon>Methanobacteriota</taxon>
        <taxon>Stenosarchaea group</taxon>
        <taxon>Halobacteria</taxon>
        <taxon>Halobacteriales</taxon>
        <taxon>Haloferacaceae</taxon>
        <taxon>Haloquadratum</taxon>
    </lineage>
</organism>
<feature type="compositionally biased region" description="Basic and acidic residues" evidence="1">
    <location>
        <begin position="253"/>
        <end position="274"/>
    </location>
</feature>
<sequence>MSDRKPENQDDTDDLAVLLDDLNTTLSALEEAVDDEQQSSSTRSSQTSRDRNSASRDSSVQRRDGAQTDNRSEDDGGSSIGNVFRFTEEYTLPALISILETTIESLELLRGVLRFVDPEQSAFRDRSQTQNRRRRGQSPRRDPVSTVGREALSGLDRALSEIEETLAADNDQSLPSDRIPRDLLADARDLSAEVADRLGDVQNRPDRRRQRDTRELPRNRPDDTTRQERQRSQDSNNTAEQRQNEGAVTIDVDAPRKNANNDDGENKSSTDTHSDVTMMDNNAASNSESVNVDVESELASIKDTVDPDERFIDTDADADNNTDSSDDDNSGDRQSE</sequence>